<dbReference type="GO" id="GO:0016020">
    <property type="term" value="C:membrane"/>
    <property type="evidence" value="ECO:0007669"/>
    <property type="project" value="UniProtKB-SubCell"/>
</dbReference>
<dbReference type="Pfam" id="PF13682">
    <property type="entry name" value="CZB"/>
    <property type="match status" value="1"/>
</dbReference>
<name>A0A8I0G2T4_CITBR</name>
<dbReference type="InterPro" id="IPR004089">
    <property type="entry name" value="MCPsignal_dom"/>
</dbReference>
<dbReference type="Gene3D" id="1.20.120.30">
    <property type="entry name" value="Aspartate receptor, ligand-binding domain"/>
    <property type="match status" value="1"/>
</dbReference>
<dbReference type="GO" id="GO:0006935">
    <property type="term" value="P:chemotaxis"/>
    <property type="evidence" value="ECO:0007669"/>
    <property type="project" value="InterPro"/>
</dbReference>
<dbReference type="Proteomes" id="UP000605024">
    <property type="component" value="Unassembled WGS sequence"/>
</dbReference>
<comment type="similarity">
    <text evidence="3">Belongs to the methyl-accepting chemotaxis (MCP) protein family.</text>
</comment>
<organism evidence="6 7">
    <name type="scientific">Citrobacter braakii</name>
    <dbReference type="NCBI Taxonomy" id="57706"/>
    <lineage>
        <taxon>Bacteria</taxon>
        <taxon>Pseudomonadati</taxon>
        <taxon>Pseudomonadota</taxon>
        <taxon>Gammaproteobacteria</taxon>
        <taxon>Enterobacterales</taxon>
        <taxon>Enterobacteriaceae</taxon>
        <taxon>Citrobacter</taxon>
        <taxon>Citrobacter freundii complex</taxon>
    </lineage>
</organism>
<proteinExistence type="inferred from homology"/>
<evidence type="ECO:0000313" key="7">
    <source>
        <dbReference type="Proteomes" id="UP000605024"/>
    </source>
</evidence>
<dbReference type="PANTHER" id="PTHR32089">
    <property type="entry name" value="METHYL-ACCEPTING CHEMOTAXIS PROTEIN MCPB"/>
    <property type="match status" value="1"/>
</dbReference>
<evidence type="ECO:0000256" key="1">
    <source>
        <dbReference type="ARBA" id="ARBA00004370"/>
    </source>
</evidence>
<accession>A0A8I0G2T4</accession>
<evidence type="ECO:0000313" key="6">
    <source>
        <dbReference type="EMBL" id="MBD3124290.1"/>
    </source>
</evidence>
<dbReference type="Pfam" id="PF00015">
    <property type="entry name" value="MCPsignal"/>
    <property type="match status" value="1"/>
</dbReference>
<reference evidence="6" key="1">
    <citation type="submission" date="2020-09" db="EMBL/GenBank/DDBJ databases">
        <title>Characterization of IncC plasmids in Enterobacterales of food-producing animals originating from China.</title>
        <authorList>
            <person name="Zhang Y."/>
            <person name="Lei C.-W."/>
        </authorList>
    </citation>
    <scope>NUCLEOTIDE SEQUENCE</scope>
    <source>
        <strain evidence="6">CC1</strain>
    </source>
</reference>
<dbReference type="EMBL" id="JACXSK010000009">
    <property type="protein sequence ID" value="MBD3124290.1"/>
    <property type="molecule type" value="Genomic_DNA"/>
</dbReference>
<keyword evidence="2 4" id="KW-0807">Transducer</keyword>
<dbReference type="PANTHER" id="PTHR32089:SF41">
    <property type="entry name" value="METHYL-ACCEPTING CHEMOTAXIS PROTEIN"/>
    <property type="match status" value="1"/>
</dbReference>
<dbReference type="InterPro" id="IPR025991">
    <property type="entry name" value="Chemoreceptor_zinc-bind_dom"/>
</dbReference>
<evidence type="ECO:0000256" key="3">
    <source>
        <dbReference type="ARBA" id="ARBA00029447"/>
    </source>
</evidence>
<dbReference type="AlphaFoldDB" id="A0A8I0G2T4"/>
<dbReference type="RefSeq" id="WP_049270274.1">
    <property type="nucleotide sequence ID" value="NZ_CP063074.1"/>
</dbReference>
<evidence type="ECO:0000256" key="4">
    <source>
        <dbReference type="PROSITE-ProRule" id="PRU00284"/>
    </source>
</evidence>
<feature type="domain" description="Methyl-accepting transducer" evidence="5">
    <location>
        <begin position="52"/>
        <end position="233"/>
    </location>
</feature>
<dbReference type="PROSITE" id="PS50111">
    <property type="entry name" value="CHEMOTAXIS_TRANSDUC_2"/>
    <property type="match status" value="1"/>
</dbReference>
<comment type="subcellular location">
    <subcellularLocation>
        <location evidence="1">Membrane</location>
    </subcellularLocation>
</comment>
<dbReference type="SMART" id="SM00283">
    <property type="entry name" value="MA"/>
    <property type="match status" value="1"/>
</dbReference>
<dbReference type="Gene3D" id="6.10.250.3200">
    <property type="match status" value="1"/>
</dbReference>
<dbReference type="InterPro" id="IPR004090">
    <property type="entry name" value="Chemotax_Me-accpt_rcpt"/>
</dbReference>
<sequence>MIRKIIAKIVKRNSNYNYNTSSDIIEADTPIAEQKAENYNKIICHHFTSGISTLNLIRTSLISTHEQLNTEKDKITELNAQNNKAMHSLESLVIEINEAGKESAEIQKQMTHLKLSLTEINDAIKDIQKIANHTNLIAINSAIEAARVGEAGRGFSVISKEVRQLAENVKMCTNHIFLQTEILQNNGSTVDTSIEAQLAIITKITQHMNEVVFSIKSVIEKSAAMKAIIDYISNLLFLSIIKMDHVIWKIDLYKKLTENKLDDTLTSYSQCRLGKWYYGDTGRCFAHLTGFKNLEDPHQMLHNSGVLAIEYSISGDHEHMSLALKRMEQASDEVMNQLEILGNEIFREVVKFTPGDNP</sequence>
<evidence type="ECO:0000259" key="5">
    <source>
        <dbReference type="PROSITE" id="PS50111"/>
    </source>
</evidence>
<gene>
    <name evidence="6" type="ORF">ID160_16600</name>
</gene>
<comment type="caution">
    <text evidence="6">The sequence shown here is derived from an EMBL/GenBank/DDBJ whole genome shotgun (WGS) entry which is preliminary data.</text>
</comment>
<dbReference type="GO" id="GO:0004888">
    <property type="term" value="F:transmembrane signaling receptor activity"/>
    <property type="evidence" value="ECO:0007669"/>
    <property type="project" value="InterPro"/>
</dbReference>
<dbReference type="SUPFAM" id="SSF58104">
    <property type="entry name" value="Methyl-accepting chemotaxis protein (MCP) signaling domain"/>
    <property type="match status" value="1"/>
</dbReference>
<dbReference type="PRINTS" id="PR00260">
    <property type="entry name" value="CHEMTRNSDUCR"/>
</dbReference>
<evidence type="ECO:0000256" key="2">
    <source>
        <dbReference type="ARBA" id="ARBA00023224"/>
    </source>
</evidence>
<dbReference type="GO" id="GO:0007165">
    <property type="term" value="P:signal transduction"/>
    <property type="evidence" value="ECO:0007669"/>
    <property type="project" value="UniProtKB-KW"/>
</dbReference>
<protein>
    <submittedName>
        <fullName evidence="6">CZB domain-containing protein</fullName>
    </submittedName>
</protein>